<feature type="transmembrane region" description="Helical" evidence="12">
    <location>
        <begin position="484"/>
        <end position="505"/>
    </location>
</feature>
<evidence type="ECO:0000256" key="7">
    <source>
        <dbReference type="ARBA" id="ARBA00023136"/>
    </source>
</evidence>
<comment type="caution">
    <text evidence="15">The sequence shown here is derived from an EMBL/GenBank/DDBJ whole genome shotgun (WGS) entry which is preliminary data.</text>
</comment>
<feature type="transmembrane region" description="Helical" evidence="12">
    <location>
        <begin position="525"/>
        <end position="550"/>
    </location>
</feature>
<evidence type="ECO:0000256" key="11">
    <source>
        <dbReference type="ARBA" id="ARBA00048048"/>
    </source>
</evidence>
<gene>
    <name evidence="15" type="ORF">VP01_321g4</name>
</gene>
<keyword evidence="5" id="KW-0067">ATP-binding</keyword>
<reference evidence="15 16" key="1">
    <citation type="submission" date="2015-08" db="EMBL/GenBank/DDBJ databases">
        <title>Next Generation Sequencing and Analysis of the Genome of Puccinia sorghi L Schw, the Causal Agent of Maize Common Rust.</title>
        <authorList>
            <person name="Rochi L."/>
            <person name="Burguener G."/>
            <person name="Darino M."/>
            <person name="Turjanski A."/>
            <person name="Kreff E."/>
            <person name="Dieguez M.J."/>
            <person name="Sacco F."/>
        </authorList>
    </citation>
    <scope>NUCLEOTIDE SEQUENCE [LARGE SCALE GENOMIC DNA]</scope>
    <source>
        <strain evidence="15 16">RO10H11247</strain>
    </source>
</reference>
<evidence type="ECO:0000256" key="8">
    <source>
        <dbReference type="ARBA" id="ARBA00023139"/>
    </source>
</evidence>
<keyword evidence="12" id="KW-0808">Transferase</keyword>
<dbReference type="STRING" id="27349.A0A0L6UZ51"/>
<keyword evidence="9" id="KW-0469">Meiosis</keyword>
<evidence type="ECO:0000256" key="5">
    <source>
        <dbReference type="ARBA" id="ARBA00022840"/>
    </source>
</evidence>
<keyword evidence="4" id="KW-0547">Nucleotide-binding</keyword>
<evidence type="ECO:0000313" key="16">
    <source>
        <dbReference type="Proteomes" id="UP000037035"/>
    </source>
</evidence>
<dbReference type="GO" id="GO:0016887">
    <property type="term" value="F:ATP hydrolysis activity"/>
    <property type="evidence" value="ECO:0007669"/>
    <property type="project" value="InterPro"/>
</dbReference>
<keyword evidence="10" id="KW-0449">Lipoprotein</keyword>
<dbReference type="GO" id="GO:0007131">
    <property type="term" value="P:reciprocal meiotic recombination"/>
    <property type="evidence" value="ECO:0007669"/>
    <property type="project" value="TreeGrafter"/>
</dbReference>
<proteinExistence type="inferred from homology"/>
<evidence type="ECO:0000259" key="14">
    <source>
        <dbReference type="SMART" id="SM00382"/>
    </source>
</evidence>
<protein>
    <recommendedName>
        <fullName evidence="12">Palmitoyltransferase</fullName>
        <ecNumber evidence="12">2.3.1.225</ecNumber>
    </recommendedName>
</protein>
<comment type="catalytic activity">
    <reaction evidence="11 12">
        <text>L-cysteinyl-[protein] + hexadecanoyl-CoA = S-hexadecanoyl-L-cysteinyl-[protein] + CoA</text>
        <dbReference type="Rhea" id="RHEA:36683"/>
        <dbReference type="Rhea" id="RHEA-COMP:10131"/>
        <dbReference type="Rhea" id="RHEA-COMP:11032"/>
        <dbReference type="ChEBI" id="CHEBI:29950"/>
        <dbReference type="ChEBI" id="CHEBI:57287"/>
        <dbReference type="ChEBI" id="CHEBI:57379"/>
        <dbReference type="ChEBI" id="CHEBI:74151"/>
        <dbReference type="EC" id="2.3.1.225"/>
    </reaction>
</comment>
<dbReference type="AlphaFoldDB" id="A0A0L6UZ51"/>
<dbReference type="EMBL" id="LAVV01008191">
    <property type="protein sequence ID" value="KNZ53507.1"/>
    <property type="molecule type" value="Genomic_DNA"/>
</dbReference>
<organism evidence="15 16">
    <name type="scientific">Puccinia sorghi</name>
    <dbReference type="NCBI Taxonomy" id="27349"/>
    <lineage>
        <taxon>Eukaryota</taxon>
        <taxon>Fungi</taxon>
        <taxon>Dikarya</taxon>
        <taxon>Basidiomycota</taxon>
        <taxon>Pucciniomycotina</taxon>
        <taxon>Pucciniomycetes</taxon>
        <taxon>Pucciniales</taxon>
        <taxon>Pucciniaceae</taxon>
        <taxon>Puccinia</taxon>
    </lineage>
</organism>
<evidence type="ECO:0000256" key="12">
    <source>
        <dbReference type="RuleBase" id="RU079119"/>
    </source>
</evidence>
<dbReference type="SMART" id="SM00382">
    <property type="entry name" value="AAA"/>
    <property type="match status" value="1"/>
</dbReference>
<evidence type="ECO:0000313" key="15">
    <source>
        <dbReference type="EMBL" id="KNZ53507.1"/>
    </source>
</evidence>
<keyword evidence="7 12" id="KW-0472">Membrane</keyword>
<accession>A0A0L6UZ51</accession>
<evidence type="ECO:0000256" key="9">
    <source>
        <dbReference type="ARBA" id="ARBA00023254"/>
    </source>
</evidence>
<evidence type="ECO:0000256" key="3">
    <source>
        <dbReference type="ARBA" id="ARBA00022692"/>
    </source>
</evidence>
<evidence type="ECO:0000256" key="6">
    <source>
        <dbReference type="ARBA" id="ARBA00022989"/>
    </source>
</evidence>
<feature type="domain" description="AAA+ ATPase" evidence="14">
    <location>
        <begin position="208"/>
        <end position="371"/>
    </location>
</feature>
<dbReference type="GO" id="GO:0005524">
    <property type="term" value="F:ATP binding"/>
    <property type="evidence" value="ECO:0007669"/>
    <property type="project" value="UniProtKB-KW"/>
</dbReference>
<dbReference type="GO" id="GO:0005634">
    <property type="term" value="C:nucleus"/>
    <property type="evidence" value="ECO:0007669"/>
    <property type="project" value="TreeGrafter"/>
</dbReference>
<dbReference type="InterPro" id="IPR044539">
    <property type="entry name" value="Pch2-like"/>
</dbReference>
<keyword evidence="8" id="KW-0564">Palmitate</keyword>
<name>A0A0L6UZ51_9BASI</name>
<dbReference type="InterPro" id="IPR027417">
    <property type="entry name" value="P-loop_NTPase"/>
</dbReference>
<keyword evidence="16" id="KW-1185">Reference proteome</keyword>
<comment type="similarity">
    <text evidence="2">Belongs to the AAA ATPase family. PCH2 subfamily.</text>
</comment>
<dbReference type="Gene3D" id="3.40.50.300">
    <property type="entry name" value="P-loop containing nucleotide triphosphate hydrolases"/>
    <property type="match status" value="1"/>
</dbReference>
<dbReference type="GO" id="GO:0016020">
    <property type="term" value="C:membrane"/>
    <property type="evidence" value="ECO:0007669"/>
    <property type="project" value="UniProtKB-SubCell"/>
</dbReference>
<dbReference type="PANTHER" id="PTHR45991:SF1">
    <property type="entry name" value="PACHYTENE CHECKPOINT PROTEIN 2 HOMOLOG"/>
    <property type="match status" value="1"/>
</dbReference>
<comment type="domain">
    <text evidence="12">The DHHC domain is required for palmitoyltransferase activity.</text>
</comment>
<dbReference type="GO" id="GO:0051598">
    <property type="term" value="P:meiotic recombination checkpoint signaling"/>
    <property type="evidence" value="ECO:0007669"/>
    <property type="project" value="TreeGrafter"/>
</dbReference>
<dbReference type="FunFam" id="3.40.50.300:FF:001494">
    <property type="entry name" value="Pachytene checkpoint component Pch2"/>
    <property type="match status" value="1"/>
</dbReference>
<evidence type="ECO:0000256" key="4">
    <source>
        <dbReference type="ARBA" id="ARBA00022741"/>
    </source>
</evidence>
<evidence type="ECO:0000256" key="2">
    <source>
        <dbReference type="ARBA" id="ARBA00007271"/>
    </source>
</evidence>
<dbReference type="GO" id="GO:0005694">
    <property type="term" value="C:chromosome"/>
    <property type="evidence" value="ECO:0007669"/>
    <property type="project" value="TreeGrafter"/>
</dbReference>
<evidence type="ECO:0000256" key="13">
    <source>
        <dbReference type="SAM" id="MobiDB-lite"/>
    </source>
</evidence>
<dbReference type="Pfam" id="PF01529">
    <property type="entry name" value="DHHC"/>
    <property type="match status" value="1"/>
</dbReference>
<evidence type="ECO:0000256" key="1">
    <source>
        <dbReference type="ARBA" id="ARBA00004141"/>
    </source>
</evidence>
<dbReference type="Proteomes" id="UP000037035">
    <property type="component" value="Unassembled WGS sequence"/>
</dbReference>
<dbReference type="PRINTS" id="PR00300">
    <property type="entry name" value="CLPPROTEASEA"/>
</dbReference>
<dbReference type="OrthoDB" id="10042665at2759"/>
<dbReference type="Pfam" id="PF00004">
    <property type="entry name" value="AAA"/>
    <property type="match status" value="1"/>
</dbReference>
<dbReference type="Pfam" id="PF23563">
    <property type="entry name" value="TRIP13_N"/>
    <property type="match status" value="1"/>
</dbReference>
<feature type="compositionally biased region" description="Basic and acidic residues" evidence="13">
    <location>
        <begin position="9"/>
        <end position="26"/>
    </location>
</feature>
<dbReference type="InterPro" id="IPR001594">
    <property type="entry name" value="Palmitoyltrfase_DHHC"/>
</dbReference>
<dbReference type="GO" id="GO:0019706">
    <property type="term" value="F:protein-cysteine S-palmitoyltransferase activity"/>
    <property type="evidence" value="ECO:0007669"/>
    <property type="project" value="UniProtKB-EC"/>
</dbReference>
<dbReference type="InterPro" id="IPR001270">
    <property type="entry name" value="ClpA/B"/>
</dbReference>
<dbReference type="EC" id="2.3.1.225" evidence="12"/>
<dbReference type="PANTHER" id="PTHR45991">
    <property type="entry name" value="PACHYTENE CHECKPOINT PROTEIN 2"/>
    <property type="match status" value="1"/>
</dbReference>
<feature type="region of interest" description="Disordered" evidence="13">
    <location>
        <begin position="1"/>
        <end position="37"/>
    </location>
</feature>
<dbReference type="VEuPathDB" id="FungiDB:VP01_321g4"/>
<evidence type="ECO:0000256" key="10">
    <source>
        <dbReference type="ARBA" id="ARBA00023288"/>
    </source>
</evidence>
<comment type="similarity">
    <text evidence="12">Belongs to the DHHC palmitoyltransferase family.</text>
</comment>
<keyword evidence="12" id="KW-0012">Acyltransferase</keyword>
<comment type="subcellular location">
    <subcellularLocation>
        <location evidence="1">Membrane</location>
        <topology evidence="1">Multi-pass membrane protein</topology>
    </subcellularLocation>
</comment>
<dbReference type="InterPro" id="IPR003959">
    <property type="entry name" value="ATPase_AAA_core"/>
</dbReference>
<keyword evidence="3 12" id="KW-0812">Transmembrane</keyword>
<dbReference type="SUPFAM" id="SSF52540">
    <property type="entry name" value="P-loop containing nucleoside triphosphate hydrolases"/>
    <property type="match status" value="1"/>
</dbReference>
<dbReference type="PROSITE" id="PS50216">
    <property type="entry name" value="DHHC"/>
    <property type="match status" value="1"/>
</dbReference>
<keyword evidence="6 12" id="KW-1133">Transmembrane helix</keyword>
<sequence>MASNSPKDQLSRDPLDHDHDHDELDSPPHPSENQDDDDFKVSLHIEVRLRSNSTILYDTVRQTIGRYITDNFTTLETHSFVPGWQAIKFLENEVYSVYCAESGQATRLASIAKVKLNIHVYELPAEGQDKMSMLCANPMDPSEMGHEAEPEDETGDVAASRIELPANRCEGIWESLIYEEGLKAKLLNYIYSSIVFAEHDVNPNLISWHRLVLLHGPPGTGKTSLCKALAQKVSIRLSGIYQKTELVEINSHSLFSKWFSESGKLVQGLFSKIEQIAENRDVFVLVLIDEVESLAGSRSTGMSGGEPSDALRAVNSLLTALDKLKHHKNVLVLTTSNLTDSIGECSFLFIFFLYKAFLDRADIKQFIGLPSAEAVYWILGTCLRELILRKIVKGDGGLLLDYKDAVLVRDGYVSNLQGDQVEMSLRLLEVAEAAKYYQSSQCQHCNSLKPPRSHHCKRCRICVLKMDHHCPWIGRCVGAYNYKFFINFLIWSSLYCITIFLSLTIKLLNDNHHQSKTLSNSKRHLIIAAIILSAIFIVFITSLLTTHLYLITHALTTLEHLADRKFISNLVQQIMDTSHSHDSSPLLPTSIRQYLLRRKLNQSIGRLFSNYRKHFLINNSLDHHFLHPYHPDSSLSLRQSLHFYRLNWESVMGRNILICLRGGNEQ</sequence>
<dbReference type="InterPro" id="IPR003593">
    <property type="entry name" value="AAA+_ATPase"/>
</dbReference>